<evidence type="ECO:0000313" key="1">
    <source>
        <dbReference type="EMBL" id="EEV20847.1"/>
    </source>
</evidence>
<name>C8PNY4_9SPIR</name>
<evidence type="ECO:0000313" key="2">
    <source>
        <dbReference type="Proteomes" id="UP000004509"/>
    </source>
</evidence>
<comment type="caution">
    <text evidence="1">The sequence shown here is derived from an EMBL/GenBank/DDBJ whole genome shotgun (WGS) entry which is preliminary data.</text>
</comment>
<dbReference type="STRING" id="596324.TREVI0001_1703"/>
<protein>
    <submittedName>
        <fullName evidence="1">Uncharacterized protein</fullName>
    </submittedName>
</protein>
<dbReference type="EMBL" id="ACYH01000024">
    <property type="protein sequence ID" value="EEV20847.1"/>
    <property type="molecule type" value="Genomic_DNA"/>
</dbReference>
<sequence>MSGFNTRKPNFYLSAIIDNNCCYSIIKSQGLKGRKSFF</sequence>
<dbReference type="AlphaFoldDB" id="C8PNY4"/>
<accession>C8PNY4</accession>
<organism evidence="1 2">
    <name type="scientific">Treponema vincentii ATCC 35580</name>
    <dbReference type="NCBI Taxonomy" id="596324"/>
    <lineage>
        <taxon>Bacteria</taxon>
        <taxon>Pseudomonadati</taxon>
        <taxon>Spirochaetota</taxon>
        <taxon>Spirochaetia</taxon>
        <taxon>Spirochaetales</taxon>
        <taxon>Treponemataceae</taxon>
        <taxon>Treponema</taxon>
    </lineage>
</organism>
<gene>
    <name evidence="1" type="ORF">TREVI0001_1703</name>
</gene>
<proteinExistence type="predicted"/>
<reference evidence="1 2" key="1">
    <citation type="submission" date="2009-07" db="EMBL/GenBank/DDBJ databases">
        <authorList>
            <person name="Madupu R."/>
            <person name="Sebastian Y."/>
            <person name="Durkin A.S."/>
            <person name="Torralba M."/>
            <person name="Methe B."/>
            <person name="Sutton G.G."/>
            <person name="Strausberg R.L."/>
            <person name="Nelson K.E."/>
        </authorList>
    </citation>
    <scope>NUCLEOTIDE SEQUENCE [LARGE SCALE GENOMIC DNA]</scope>
    <source>
        <strain evidence="1 2">ATCC 35580</strain>
    </source>
</reference>
<dbReference type="Proteomes" id="UP000004509">
    <property type="component" value="Unassembled WGS sequence"/>
</dbReference>